<dbReference type="AlphaFoldDB" id="A0A7R9ZQF2"/>
<evidence type="ECO:0000256" key="1">
    <source>
        <dbReference type="ARBA" id="ARBA00004141"/>
    </source>
</evidence>
<sequence>MGSDSIKRPWYAAVGQYLNSTRMLVLIILCLQNSMFTILRRYSQGVLQEVYSKHEVLLLGEIIKMSYSAWMLSKTLPAGVSLSNRIKYLVTTSKKMVVLACIYGAMNILSFISLRNISAGMFTIFAQCKIMTTASFSTVILGRQYSWAKWRALVSLMLGVLLFSEPIWGNPYNHQVADGANQFIGTAAVLIEVSLSGFASIYFEKVIKSDPLQLNIWERNFQLALGSFPIYIFFIAGETGGEAGIFGGWSFFAVLLTLLGAAGGLLVALSIKYGDSILKTLATTGSIILSSLLDHWLLDGPLTPTMVIAGMQVIISICNYTFDSTPVPKILPELEPATSTEKLEKSASNSMLMKTSTSNSSSLSLPGTDEESGTKAVADTKAKQ</sequence>
<evidence type="ECO:0000313" key="7">
    <source>
        <dbReference type="EMBL" id="CAD8340352.1"/>
    </source>
</evidence>
<feature type="region of interest" description="Disordered" evidence="5">
    <location>
        <begin position="338"/>
        <end position="384"/>
    </location>
</feature>
<evidence type="ECO:0000256" key="6">
    <source>
        <dbReference type="SAM" id="Phobius"/>
    </source>
</evidence>
<organism evidence="7">
    <name type="scientific">Craspedostauros australis</name>
    <dbReference type="NCBI Taxonomy" id="1486917"/>
    <lineage>
        <taxon>Eukaryota</taxon>
        <taxon>Sar</taxon>
        <taxon>Stramenopiles</taxon>
        <taxon>Ochrophyta</taxon>
        <taxon>Bacillariophyta</taxon>
        <taxon>Bacillariophyceae</taxon>
        <taxon>Bacillariophycidae</taxon>
        <taxon>Naviculales</taxon>
        <taxon>Naviculaceae</taxon>
        <taxon>Craspedostauros</taxon>
    </lineage>
</organism>
<dbReference type="InterPro" id="IPR007271">
    <property type="entry name" value="Nuc_sug_transpt"/>
</dbReference>
<keyword evidence="2 6" id="KW-0812">Transmembrane</keyword>
<feature type="transmembrane region" description="Helical" evidence="6">
    <location>
        <begin position="223"/>
        <end position="240"/>
    </location>
</feature>
<feature type="transmembrane region" description="Helical" evidence="6">
    <location>
        <begin position="96"/>
        <end position="114"/>
    </location>
</feature>
<feature type="transmembrane region" description="Helical" evidence="6">
    <location>
        <begin position="120"/>
        <end position="141"/>
    </location>
</feature>
<evidence type="ECO:0000256" key="4">
    <source>
        <dbReference type="ARBA" id="ARBA00023136"/>
    </source>
</evidence>
<dbReference type="NCBIfam" id="TIGR00803">
    <property type="entry name" value="nst"/>
    <property type="match status" value="1"/>
</dbReference>
<feature type="transmembrane region" description="Helical" evidence="6">
    <location>
        <begin position="183"/>
        <end position="203"/>
    </location>
</feature>
<feature type="transmembrane region" description="Helical" evidence="6">
    <location>
        <begin position="246"/>
        <end position="269"/>
    </location>
</feature>
<dbReference type="GO" id="GO:0000139">
    <property type="term" value="C:Golgi membrane"/>
    <property type="evidence" value="ECO:0007669"/>
    <property type="project" value="InterPro"/>
</dbReference>
<dbReference type="Pfam" id="PF04142">
    <property type="entry name" value="Nuc_sug_transp"/>
    <property type="match status" value="1"/>
</dbReference>
<evidence type="ECO:0000256" key="5">
    <source>
        <dbReference type="SAM" id="MobiDB-lite"/>
    </source>
</evidence>
<dbReference type="InterPro" id="IPR037185">
    <property type="entry name" value="EmrE-like"/>
</dbReference>
<reference evidence="7" key="1">
    <citation type="submission" date="2021-01" db="EMBL/GenBank/DDBJ databases">
        <authorList>
            <person name="Corre E."/>
            <person name="Pelletier E."/>
            <person name="Niang G."/>
            <person name="Scheremetjew M."/>
            <person name="Finn R."/>
            <person name="Kale V."/>
            <person name="Holt S."/>
            <person name="Cochrane G."/>
            <person name="Meng A."/>
            <person name="Brown T."/>
            <person name="Cohen L."/>
        </authorList>
    </citation>
    <scope>NUCLEOTIDE SEQUENCE</scope>
    <source>
        <strain evidence="7">CCMP3328</strain>
    </source>
</reference>
<feature type="transmembrane region" description="Helical" evidence="6">
    <location>
        <begin position="20"/>
        <end position="39"/>
    </location>
</feature>
<name>A0A7R9ZQF2_9STRA</name>
<accession>A0A7R9ZQF2</accession>
<dbReference type="PANTHER" id="PTHR10231">
    <property type="entry name" value="NUCLEOTIDE-SUGAR TRANSMEMBRANE TRANSPORTER"/>
    <property type="match status" value="1"/>
</dbReference>
<dbReference type="EMBL" id="HBEF01020240">
    <property type="protein sequence ID" value="CAD8340352.1"/>
    <property type="molecule type" value="Transcribed_RNA"/>
</dbReference>
<gene>
    <name evidence="7" type="ORF">CAUS1442_LOCUS12486</name>
</gene>
<keyword evidence="3 6" id="KW-1133">Transmembrane helix</keyword>
<evidence type="ECO:0008006" key="8">
    <source>
        <dbReference type="Google" id="ProtNLM"/>
    </source>
</evidence>
<dbReference type="GO" id="GO:0015165">
    <property type="term" value="F:pyrimidine nucleotide-sugar transmembrane transporter activity"/>
    <property type="evidence" value="ECO:0007669"/>
    <property type="project" value="InterPro"/>
</dbReference>
<feature type="compositionally biased region" description="Low complexity" evidence="5">
    <location>
        <begin position="348"/>
        <end position="364"/>
    </location>
</feature>
<proteinExistence type="predicted"/>
<keyword evidence="4 6" id="KW-0472">Membrane</keyword>
<evidence type="ECO:0000256" key="2">
    <source>
        <dbReference type="ARBA" id="ARBA00022692"/>
    </source>
</evidence>
<comment type="subcellular location">
    <subcellularLocation>
        <location evidence="1">Membrane</location>
        <topology evidence="1">Multi-pass membrane protein</topology>
    </subcellularLocation>
</comment>
<protein>
    <recommendedName>
        <fullName evidence="8">Sugar phosphate transporter domain-containing protein</fullName>
    </recommendedName>
</protein>
<dbReference type="SUPFAM" id="SSF103481">
    <property type="entry name" value="Multidrug resistance efflux transporter EmrE"/>
    <property type="match status" value="1"/>
</dbReference>
<feature type="transmembrane region" description="Helical" evidence="6">
    <location>
        <begin position="153"/>
        <end position="171"/>
    </location>
</feature>
<evidence type="ECO:0000256" key="3">
    <source>
        <dbReference type="ARBA" id="ARBA00022989"/>
    </source>
</evidence>